<dbReference type="EMBL" id="WNTK01000025">
    <property type="protein sequence ID" value="KAG9473138.1"/>
    <property type="molecule type" value="Genomic_DNA"/>
</dbReference>
<organism evidence="1 2">
    <name type="scientific">Eleutherodactylus coqui</name>
    <name type="common">Puerto Rican coqui</name>
    <dbReference type="NCBI Taxonomy" id="57060"/>
    <lineage>
        <taxon>Eukaryota</taxon>
        <taxon>Metazoa</taxon>
        <taxon>Chordata</taxon>
        <taxon>Craniata</taxon>
        <taxon>Vertebrata</taxon>
        <taxon>Euteleostomi</taxon>
        <taxon>Amphibia</taxon>
        <taxon>Batrachia</taxon>
        <taxon>Anura</taxon>
        <taxon>Neobatrachia</taxon>
        <taxon>Hyloidea</taxon>
        <taxon>Eleutherodactylidae</taxon>
        <taxon>Eleutherodactylinae</taxon>
        <taxon>Eleutherodactylus</taxon>
        <taxon>Eleutherodactylus</taxon>
    </lineage>
</organism>
<reference evidence="1" key="1">
    <citation type="thesis" date="2020" institute="ProQuest LLC" country="789 East Eisenhower Parkway, Ann Arbor, MI, USA">
        <title>Comparative Genomics and Chromosome Evolution.</title>
        <authorList>
            <person name="Mudd A.B."/>
        </authorList>
    </citation>
    <scope>NUCLEOTIDE SEQUENCE</scope>
    <source>
        <strain evidence="1">HN-11 Male</strain>
        <tissue evidence="1">Kidney and liver</tissue>
    </source>
</reference>
<protein>
    <submittedName>
        <fullName evidence="1">Uncharacterized protein</fullName>
    </submittedName>
</protein>
<name>A0A8J6EP38_ELECQ</name>
<comment type="caution">
    <text evidence="1">The sequence shown here is derived from an EMBL/GenBank/DDBJ whole genome shotgun (WGS) entry which is preliminary data.</text>
</comment>
<accession>A0A8J6EP38</accession>
<sequence length="83" mass="9306">MFPAIVNFCIRLGGERISEPIKNKSNRERSAAPATITRTDIIRTHMHCNTGASYNTILKILMRHQNCASKQKAAKSSSDTKHH</sequence>
<dbReference type="Proteomes" id="UP000770717">
    <property type="component" value="Unassembled WGS sequence"/>
</dbReference>
<keyword evidence="2" id="KW-1185">Reference proteome</keyword>
<evidence type="ECO:0000313" key="1">
    <source>
        <dbReference type="EMBL" id="KAG9473138.1"/>
    </source>
</evidence>
<gene>
    <name evidence="1" type="ORF">GDO78_014343</name>
</gene>
<dbReference type="AlphaFoldDB" id="A0A8J6EP38"/>
<evidence type="ECO:0000313" key="2">
    <source>
        <dbReference type="Proteomes" id="UP000770717"/>
    </source>
</evidence>
<proteinExistence type="predicted"/>